<proteinExistence type="predicted"/>
<name>M6RB00_LEPIR</name>
<evidence type="ECO:0000313" key="1">
    <source>
        <dbReference type="EMBL" id="EMO02891.1"/>
    </source>
</evidence>
<dbReference type="Proteomes" id="UP000012092">
    <property type="component" value="Unassembled WGS sequence"/>
</dbReference>
<protein>
    <submittedName>
        <fullName evidence="1">Uncharacterized protein</fullName>
    </submittedName>
</protein>
<dbReference type="EMBL" id="AHNZ02000951">
    <property type="protein sequence ID" value="EMO02891.1"/>
    <property type="molecule type" value="Genomic_DNA"/>
</dbReference>
<evidence type="ECO:0000313" key="2">
    <source>
        <dbReference type="Proteomes" id="UP000012092"/>
    </source>
</evidence>
<dbReference type="AlphaFoldDB" id="M6RB00"/>
<sequence>MNPSDPNSVRFHVDYTDKFANERGYHFEKDGNGKTKHIR</sequence>
<comment type="caution">
    <text evidence="1">The sequence shown here is derived from an EMBL/GenBank/DDBJ whole genome shotgun (WGS) entry which is preliminary data.</text>
</comment>
<organism evidence="1 2">
    <name type="scientific">Leptospira interrogans serovar Icterohaemorrhagiae str. Verdun HP</name>
    <dbReference type="NCBI Taxonomy" id="1049910"/>
    <lineage>
        <taxon>Bacteria</taxon>
        <taxon>Pseudomonadati</taxon>
        <taxon>Spirochaetota</taxon>
        <taxon>Spirochaetia</taxon>
        <taxon>Leptospirales</taxon>
        <taxon>Leptospiraceae</taxon>
        <taxon>Leptospira</taxon>
    </lineage>
</organism>
<gene>
    <name evidence="1" type="ORF">LEP1GSC116_2963</name>
</gene>
<reference evidence="1 2" key="1">
    <citation type="submission" date="2013-01" db="EMBL/GenBank/DDBJ databases">
        <authorList>
            <person name="Harkins D.M."/>
            <person name="Durkin A.S."/>
            <person name="Brinkac L.M."/>
            <person name="Haft D.H."/>
            <person name="Selengut J.D."/>
            <person name="Sanka R."/>
            <person name="DePew J."/>
            <person name="Purushe J."/>
            <person name="Picardeau M."/>
            <person name="Werts C."/>
            <person name="Goarant C."/>
            <person name="Vinetz J.M."/>
            <person name="Sutton G.G."/>
            <person name="Nierman W.C."/>
            <person name="Fouts D.E."/>
        </authorList>
    </citation>
    <scope>NUCLEOTIDE SEQUENCE [LARGE SCALE GENOMIC DNA]</scope>
    <source>
        <strain evidence="1 2">Verdun HP</strain>
    </source>
</reference>
<accession>M6RB00</accession>